<dbReference type="PANTHER" id="PTHR13767:SF2">
    <property type="entry name" value="PSEUDOURIDYLATE SYNTHASE TRUB1"/>
    <property type="match status" value="1"/>
</dbReference>
<dbReference type="ExpressionAtlas" id="A0A1D6J782">
    <property type="expression patterns" value="baseline and differential"/>
</dbReference>
<dbReference type="eggNOG" id="KOG2529">
    <property type="taxonomic scope" value="Eukaryota"/>
</dbReference>
<dbReference type="SMR" id="A0A1D6J782"/>
<dbReference type="GO" id="GO:0008033">
    <property type="term" value="P:tRNA processing"/>
    <property type="evidence" value="ECO:0007669"/>
    <property type="project" value="UniProtKB-KW"/>
</dbReference>
<protein>
    <recommendedName>
        <fullName evidence="2">tRNA pseudouridine(55) synthase</fullName>
        <ecNumber evidence="2">5.4.99.25</ecNumber>
    </recommendedName>
</protein>
<dbReference type="Gene3D" id="3.30.2350.10">
    <property type="entry name" value="Pseudouridine synthase"/>
    <property type="match status" value="1"/>
</dbReference>
<evidence type="ECO:0000256" key="1">
    <source>
        <dbReference type="ARBA" id="ARBA00008999"/>
    </source>
</evidence>
<dbReference type="FunFam" id="3.30.2350.10:FF:000062">
    <property type="entry name" value="Uncharacterized protein"/>
    <property type="match status" value="1"/>
</dbReference>
<name>A0A1D6J782_MAIZE</name>
<evidence type="ECO:0000256" key="5">
    <source>
        <dbReference type="SAM" id="MobiDB-lite"/>
    </source>
</evidence>
<dbReference type="PANTHER" id="PTHR13767">
    <property type="entry name" value="TRNA-PSEUDOURIDINE SYNTHASE"/>
    <property type="match status" value="1"/>
</dbReference>
<dbReference type="InterPro" id="IPR002501">
    <property type="entry name" value="PsdUridine_synth_N"/>
</dbReference>
<dbReference type="AlphaFoldDB" id="A0A1D6J782"/>
<dbReference type="InterPro" id="IPR014780">
    <property type="entry name" value="tRNA_psdUridine_synth_TruB"/>
</dbReference>
<feature type="region of interest" description="Disordered" evidence="5">
    <location>
        <begin position="1"/>
        <end position="60"/>
    </location>
</feature>
<dbReference type="SUPFAM" id="SSF50985">
    <property type="entry name" value="RCC1/BLIP-II"/>
    <property type="match status" value="1"/>
</dbReference>
<evidence type="ECO:0000256" key="4">
    <source>
        <dbReference type="ARBA" id="ARBA00023235"/>
    </source>
</evidence>
<evidence type="ECO:0000256" key="2">
    <source>
        <dbReference type="ARBA" id="ARBA00012787"/>
    </source>
</evidence>
<proteinExistence type="inferred from homology"/>
<dbReference type="InParanoid" id="A0A1D6J782"/>
<keyword evidence="3" id="KW-0819">tRNA processing</keyword>
<accession>A0A1D6J782</accession>
<sequence>MTDIRGRHQRPPPHAVDGARRSSSFRQHRAISGVSIRHQQKVPRILGKQERGRGGQGHNREAKLIQSGPFCRPHLDGFTVPPPHCDHGEGAGWLALGPPQPAARRDKARGAALFCWPSTPAPQWGQLRRIYNGPAPLADLAVGANHVTTYDASRQVVLWWRGGGWFPARADGAFRSLVSGDGFSCAVQANASATVRCWGPQGSVVQAVPDGINLDRMPLPGHQPINGACCIASTSGLVYSSDKIDEIMHHRQNLFEDWEVLDATIFAFWVTISVDIEPKRIRQKSSTYTSNTMIDNVIYFYLMYHWKVHFMKCERLSQQLDVSQVGHAGTLDPMATGLLIVCVGKATKIYYQGMVKGYSGVFRLGEATSTWDADSPLNPFSLMDMLIFKAVEEQVKKRVENKVRIFEQNATDSECKVNPKVLSKLYDQWVMPQTKDVYLD</sequence>
<feature type="compositionally biased region" description="Basic and acidic residues" evidence="5">
    <location>
        <begin position="47"/>
        <end position="60"/>
    </location>
</feature>
<dbReference type="STRING" id="4577.A0A1D6J782"/>
<dbReference type="SUPFAM" id="SSF55120">
    <property type="entry name" value="Pseudouridine synthase"/>
    <property type="match status" value="1"/>
</dbReference>
<evidence type="ECO:0000256" key="3">
    <source>
        <dbReference type="ARBA" id="ARBA00022694"/>
    </source>
</evidence>
<dbReference type="EC" id="5.4.99.25" evidence="2"/>
<dbReference type="Pfam" id="PF01509">
    <property type="entry name" value="TruB_N"/>
    <property type="match status" value="1"/>
</dbReference>
<dbReference type="InterPro" id="IPR009091">
    <property type="entry name" value="RCC1/BLIP-II"/>
</dbReference>
<keyword evidence="4" id="KW-0413">Isomerase</keyword>
<dbReference type="GO" id="GO:0160148">
    <property type="term" value="F:tRNA pseudouridine(55) synthase activity"/>
    <property type="evidence" value="ECO:0007669"/>
    <property type="project" value="UniProtKB-EC"/>
</dbReference>
<comment type="similarity">
    <text evidence="1">Belongs to the pseudouridine synthase TruB family.</text>
</comment>
<dbReference type="GO" id="GO:0001522">
    <property type="term" value="P:pseudouridine synthesis"/>
    <property type="evidence" value="ECO:0007669"/>
    <property type="project" value="InterPro"/>
</dbReference>
<gene>
    <name evidence="7" type="ORF">ZEAMMB73_Zm00001d025458</name>
</gene>
<evidence type="ECO:0000313" key="7">
    <source>
        <dbReference type="EMBL" id="AQK43781.1"/>
    </source>
</evidence>
<reference evidence="7" key="1">
    <citation type="submission" date="2015-12" db="EMBL/GenBank/DDBJ databases">
        <title>Update maize B73 reference genome by single molecule sequencing technologies.</title>
        <authorList>
            <consortium name="Maize Genome Sequencing Project"/>
            <person name="Ware D."/>
        </authorList>
    </citation>
    <scope>NUCLEOTIDE SEQUENCE</scope>
    <source>
        <tissue evidence="7">Seedling</tissue>
    </source>
</reference>
<feature type="domain" description="Pseudouridine synthase II N-terminal" evidence="6">
    <location>
        <begin position="320"/>
        <end position="377"/>
    </location>
</feature>
<dbReference type="GO" id="GO:0003723">
    <property type="term" value="F:RNA binding"/>
    <property type="evidence" value="ECO:0007669"/>
    <property type="project" value="InterPro"/>
</dbReference>
<dbReference type="InterPro" id="IPR020103">
    <property type="entry name" value="PsdUridine_synth_cat_dom_sf"/>
</dbReference>
<dbReference type="EMBL" id="CM000786">
    <property type="protein sequence ID" value="AQK43781.1"/>
    <property type="molecule type" value="Genomic_DNA"/>
</dbReference>
<organism evidence="7">
    <name type="scientific">Zea mays</name>
    <name type="common">Maize</name>
    <dbReference type="NCBI Taxonomy" id="4577"/>
    <lineage>
        <taxon>Eukaryota</taxon>
        <taxon>Viridiplantae</taxon>
        <taxon>Streptophyta</taxon>
        <taxon>Embryophyta</taxon>
        <taxon>Tracheophyta</taxon>
        <taxon>Spermatophyta</taxon>
        <taxon>Magnoliopsida</taxon>
        <taxon>Liliopsida</taxon>
        <taxon>Poales</taxon>
        <taxon>Poaceae</taxon>
        <taxon>PACMAD clade</taxon>
        <taxon>Panicoideae</taxon>
        <taxon>Andropogonodae</taxon>
        <taxon>Andropogoneae</taxon>
        <taxon>Tripsacinae</taxon>
        <taxon>Zea</taxon>
    </lineage>
</organism>
<evidence type="ECO:0000259" key="6">
    <source>
        <dbReference type="Pfam" id="PF01509"/>
    </source>
</evidence>